<evidence type="ECO:0000256" key="9">
    <source>
        <dbReference type="ARBA" id="ARBA00022801"/>
    </source>
</evidence>
<protein>
    <recommendedName>
        <fullName evidence="15">Carboxypeptidase</fullName>
        <ecNumber evidence="15">3.4.16.-</ecNumber>
    </recommendedName>
</protein>
<name>A0A0C2WTB2_SERVB</name>
<dbReference type="PANTHER" id="PTHR11802">
    <property type="entry name" value="SERINE PROTEASE FAMILY S10 SERINE CARBOXYPEPTIDASE"/>
    <property type="match status" value="1"/>
</dbReference>
<dbReference type="OrthoDB" id="443318at2759"/>
<organism evidence="18 19">
    <name type="scientific">Serendipita vermifera MAFF 305830</name>
    <dbReference type="NCBI Taxonomy" id="933852"/>
    <lineage>
        <taxon>Eukaryota</taxon>
        <taxon>Fungi</taxon>
        <taxon>Dikarya</taxon>
        <taxon>Basidiomycota</taxon>
        <taxon>Agaricomycotina</taxon>
        <taxon>Agaricomycetes</taxon>
        <taxon>Sebacinales</taxon>
        <taxon>Serendipitaceae</taxon>
        <taxon>Serendipita</taxon>
    </lineage>
</organism>
<evidence type="ECO:0000256" key="15">
    <source>
        <dbReference type="RuleBase" id="RU361156"/>
    </source>
</evidence>
<dbReference type="EMBL" id="KN824288">
    <property type="protein sequence ID" value="KIM29383.1"/>
    <property type="molecule type" value="Genomic_DNA"/>
</dbReference>
<dbReference type="AlphaFoldDB" id="A0A0C2WTB2"/>
<keyword evidence="5 15" id="KW-0645">Protease</keyword>
<dbReference type="GO" id="GO:0004185">
    <property type="term" value="F:serine-type carboxypeptidase activity"/>
    <property type="evidence" value="ECO:0007669"/>
    <property type="project" value="UniProtKB-UniRule"/>
</dbReference>
<evidence type="ECO:0000313" key="18">
    <source>
        <dbReference type="EMBL" id="KIM29383.1"/>
    </source>
</evidence>
<sequence length="569" mass="63002">MWAGHLLAEPTNQIPPGPDRPLPPNLEIQSHLYFVLIKARRASDRERTIWWFNGGPGCSSFDGLMMEVGPWRMNENGELREIEGGWEEYANIVYIDQPVGTGFSYGSTDKYIKELKDVPKQVLEFMRNFYAIFPELASTDTYLAGESYAGQYIPYIADALLKPDAYVPAPLKGIAIGNGWIDSRNQYPAYREFALRAGLFTAGSPEDEYAKEQMELCQAELDTPGHGSGGEHEEPPSTPACEEVMGSVLRSFTKDVDGTKMCMNVYDIRLTDTWPACGMTWPPDLAQVTPWLRKSSVVNALHATHKDSAWQECSGAVGHKMKNKHSEASIKLLPGVADKIPVMLFAGDQDVICNYVGQEMLLAKMKWRGAVGMQGAETLAWTVNGTAAGTWQTARNLTYAKIYQASHMVGFDLPHVAHDMMLRFMGVDFSRIREGTAAKIESSVGENKHTGGDSKLSEVEQAAKWQAYYNAGTVALIVVLIAVFIGTFLYCRFRRNSPTRNGYANGGARETAMPTGDEDESIPLNPSRVANGEESIEESRRRKGKGRATPQPEETMFEIGSDGEEKYPS</sequence>
<dbReference type="HOGENOM" id="CLU_008523_11_1_1"/>
<keyword evidence="10 17" id="KW-1133">Transmembrane helix</keyword>
<evidence type="ECO:0000256" key="12">
    <source>
        <dbReference type="ARBA" id="ARBA00023136"/>
    </source>
</evidence>
<reference evidence="19" key="2">
    <citation type="submission" date="2015-01" db="EMBL/GenBank/DDBJ databases">
        <title>Evolutionary Origins and Diversification of the Mycorrhizal Mutualists.</title>
        <authorList>
            <consortium name="DOE Joint Genome Institute"/>
            <consortium name="Mycorrhizal Genomics Consortium"/>
            <person name="Kohler A."/>
            <person name="Kuo A."/>
            <person name="Nagy L.G."/>
            <person name="Floudas D."/>
            <person name="Copeland A."/>
            <person name="Barry K.W."/>
            <person name="Cichocki N."/>
            <person name="Veneault-Fourrey C."/>
            <person name="LaButti K."/>
            <person name="Lindquist E.A."/>
            <person name="Lipzen A."/>
            <person name="Lundell T."/>
            <person name="Morin E."/>
            <person name="Murat C."/>
            <person name="Riley R."/>
            <person name="Ohm R."/>
            <person name="Sun H."/>
            <person name="Tunlid A."/>
            <person name="Henrissat B."/>
            <person name="Grigoriev I.V."/>
            <person name="Hibbett D.S."/>
            <person name="Martin F."/>
        </authorList>
    </citation>
    <scope>NUCLEOTIDE SEQUENCE [LARGE SCALE GENOMIC DNA]</scope>
    <source>
        <strain evidence="19">MAFF 305830</strain>
    </source>
</reference>
<dbReference type="InterPro" id="IPR018202">
    <property type="entry name" value="Ser_caboxypep_ser_AS"/>
</dbReference>
<comment type="function">
    <text evidence="14">Protease with a carboxypeptidase B-like function involved in the C-terminal processing of the lysine and arginine residues from protein precursors. Promotes cell fusion and is involved in the programmed cell death.</text>
</comment>
<dbReference type="PRINTS" id="PR00724">
    <property type="entry name" value="CRBOXYPTASEC"/>
</dbReference>
<accession>A0A0C2WTB2</accession>
<feature type="region of interest" description="Disordered" evidence="16">
    <location>
        <begin position="500"/>
        <end position="569"/>
    </location>
</feature>
<dbReference type="Gene3D" id="3.40.50.1820">
    <property type="entry name" value="alpha/beta hydrolase"/>
    <property type="match status" value="1"/>
</dbReference>
<reference evidence="18 19" key="1">
    <citation type="submission" date="2014-04" db="EMBL/GenBank/DDBJ databases">
        <authorList>
            <consortium name="DOE Joint Genome Institute"/>
            <person name="Kuo A."/>
            <person name="Zuccaro A."/>
            <person name="Kohler A."/>
            <person name="Nagy L.G."/>
            <person name="Floudas D."/>
            <person name="Copeland A."/>
            <person name="Barry K.W."/>
            <person name="Cichocki N."/>
            <person name="Veneault-Fourrey C."/>
            <person name="LaButti K."/>
            <person name="Lindquist E.A."/>
            <person name="Lipzen A."/>
            <person name="Lundell T."/>
            <person name="Morin E."/>
            <person name="Murat C."/>
            <person name="Sun H."/>
            <person name="Tunlid A."/>
            <person name="Henrissat B."/>
            <person name="Grigoriev I.V."/>
            <person name="Hibbett D.S."/>
            <person name="Martin F."/>
            <person name="Nordberg H.P."/>
            <person name="Cantor M.N."/>
            <person name="Hua S.X."/>
        </authorList>
    </citation>
    <scope>NUCLEOTIDE SEQUENCE [LARGE SCALE GENOMIC DNA]</scope>
    <source>
        <strain evidence="18 19">MAFF 305830</strain>
    </source>
</reference>
<comment type="catalytic activity">
    <reaction evidence="1">
        <text>Preferential release of a C-terminal arginine or lysine residue.</text>
        <dbReference type="EC" id="3.4.16.6"/>
    </reaction>
</comment>
<evidence type="ECO:0000256" key="16">
    <source>
        <dbReference type="SAM" id="MobiDB-lite"/>
    </source>
</evidence>
<keyword evidence="11" id="KW-0333">Golgi apparatus</keyword>
<evidence type="ECO:0000256" key="1">
    <source>
        <dbReference type="ARBA" id="ARBA00001003"/>
    </source>
</evidence>
<evidence type="ECO:0000313" key="19">
    <source>
        <dbReference type="Proteomes" id="UP000054097"/>
    </source>
</evidence>
<comment type="similarity">
    <text evidence="3 15">Belongs to the peptidase S10 family.</text>
</comment>
<dbReference type="Proteomes" id="UP000054097">
    <property type="component" value="Unassembled WGS sequence"/>
</dbReference>
<feature type="region of interest" description="Disordered" evidence="16">
    <location>
        <begin position="221"/>
        <end position="240"/>
    </location>
</feature>
<dbReference type="InterPro" id="IPR001563">
    <property type="entry name" value="Peptidase_S10"/>
</dbReference>
<dbReference type="GO" id="GO:0006508">
    <property type="term" value="P:proteolysis"/>
    <property type="evidence" value="ECO:0007669"/>
    <property type="project" value="UniProtKB-KW"/>
</dbReference>
<evidence type="ECO:0000256" key="10">
    <source>
        <dbReference type="ARBA" id="ARBA00022989"/>
    </source>
</evidence>
<keyword evidence="6 17" id="KW-0812">Transmembrane</keyword>
<keyword evidence="9 15" id="KW-0378">Hydrolase</keyword>
<dbReference type="FunFam" id="3.40.50.1820:FF:000121">
    <property type="entry name" value="Carboxypeptidase D"/>
    <property type="match status" value="1"/>
</dbReference>
<comment type="subcellular location">
    <subcellularLocation>
        <location evidence="2">Golgi apparatus</location>
        <location evidence="2">trans-Golgi network membrane</location>
        <topology evidence="2">Single-pass type I membrane protein</topology>
    </subcellularLocation>
</comment>
<dbReference type="GO" id="GO:0005802">
    <property type="term" value="C:trans-Golgi network"/>
    <property type="evidence" value="ECO:0007669"/>
    <property type="project" value="TreeGrafter"/>
</dbReference>
<evidence type="ECO:0000256" key="5">
    <source>
        <dbReference type="ARBA" id="ARBA00022670"/>
    </source>
</evidence>
<evidence type="ECO:0000256" key="13">
    <source>
        <dbReference type="ARBA" id="ARBA00023180"/>
    </source>
</evidence>
<keyword evidence="13" id="KW-0325">Glycoprotein</keyword>
<keyword evidence="7" id="KW-0053">Apoptosis</keyword>
<gene>
    <name evidence="18" type="ORF">M408DRAFT_112444</name>
</gene>
<dbReference type="STRING" id="933852.A0A0C2WTB2"/>
<dbReference type="MEROPS" id="S10.007"/>
<dbReference type="SUPFAM" id="SSF53474">
    <property type="entry name" value="alpha/beta-Hydrolases"/>
    <property type="match status" value="1"/>
</dbReference>
<dbReference type="GO" id="GO:0006915">
    <property type="term" value="P:apoptotic process"/>
    <property type="evidence" value="ECO:0007669"/>
    <property type="project" value="UniProtKB-KW"/>
</dbReference>
<proteinExistence type="inferred from homology"/>
<keyword evidence="8" id="KW-0732">Signal</keyword>
<dbReference type="PROSITE" id="PS00131">
    <property type="entry name" value="CARBOXYPEPT_SER_SER"/>
    <property type="match status" value="1"/>
</dbReference>
<evidence type="ECO:0000256" key="8">
    <source>
        <dbReference type="ARBA" id="ARBA00022729"/>
    </source>
</evidence>
<evidence type="ECO:0000256" key="3">
    <source>
        <dbReference type="ARBA" id="ARBA00009431"/>
    </source>
</evidence>
<dbReference type="Pfam" id="PF00450">
    <property type="entry name" value="Peptidase_S10"/>
    <property type="match status" value="1"/>
</dbReference>
<keyword evidence="12 17" id="KW-0472">Membrane</keyword>
<evidence type="ECO:0000256" key="2">
    <source>
        <dbReference type="ARBA" id="ARBA00004393"/>
    </source>
</evidence>
<evidence type="ECO:0000256" key="6">
    <source>
        <dbReference type="ARBA" id="ARBA00022692"/>
    </source>
</evidence>
<keyword evidence="4 15" id="KW-0121">Carboxypeptidase</keyword>
<dbReference type="EC" id="3.4.16.-" evidence="15"/>
<evidence type="ECO:0000256" key="11">
    <source>
        <dbReference type="ARBA" id="ARBA00023034"/>
    </source>
</evidence>
<keyword evidence="19" id="KW-1185">Reference proteome</keyword>
<dbReference type="PANTHER" id="PTHR11802:SF190">
    <property type="entry name" value="PHEROMONE-PROCESSING CARBOXYPEPTIDASE KEX1"/>
    <property type="match status" value="1"/>
</dbReference>
<feature type="transmembrane region" description="Helical" evidence="17">
    <location>
        <begin position="467"/>
        <end position="491"/>
    </location>
</feature>
<evidence type="ECO:0000256" key="7">
    <source>
        <dbReference type="ARBA" id="ARBA00022703"/>
    </source>
</evidence>
<evidence type="ECO:0000256" key="17">
    <source>
        <dbReference type="SAM" id="Phobius"/>
    </source>
</evidence>
<dbReference type="InterPro" id="IPR029058">
    <property type="entry name" value="AB_hydrolase_fold"/>
</dbReference>
<evidence type="ECO:0000256" key="14">
    <source>
        <dbReference type="ARBA" id="ARBA00037042"/>
    </source>
</evidence>
<evidence type="ECO:0000256" key="4">
    <source>
        <dbReference type="ARBA" id="ARBA00022645"/>
    </source>
</evidence>